<comment type="subcellular location">
    <subcellularLocation>
        <location evidence="3">Endoplasmic reticulum membrane</location>
        <topology evidence="3">Multi-pass membrane protein</topology>
    </subcellularLocation>
</comment>
<reference evidence="35 36" key="1">
    <citation type="journal article" date="2018" name="G3 (Bethesda)">
        <title>A High-Quality Reference Genome for the Invasive Mosquitofish Gambusia affinis Using a Chicago Library.</title>
        <authorList>
            <person name="Hoffberg S.L."/>
            <person name="Troendle N.J."/>
            <person name="Glenn T.C."/>
            <person name="Mahmud O."/>
            <person name="Louha S."/>
            <person name="Chalopin D."/>
            <person name="Bennetzen J.L."/>
            <person name="Mauricio R."/>
        </authorList>
    </citation>
    <scope>NUCLEOTIDE SEQUENCE [LARGE SCALE GENOMIC DNA]</scope>
    <source>
        <strain evidence="35">NE01/NJP1002.9</strain>
        <tissue evidence="35">Muscle</tissue>
    </source>
</reference>
<evidence type="ECO:0000256" key="28">
    <source>
        <dbReference type="ARBA" id="ARBA00038872"/>
    </source>
</evidence>
<evidence type="ECO:0000256" key="11">
    <source>
        <dbReference type="ARBA" id="ARBA00022692"/>
    </source>
</evidence>
<dbReference type="PROSITE" id="PS00086">
    <property type="entry name" value="CYTOCHROME_P450"/>
    <property type="match status" value="1"/>
</dbReference>
<feature type="compositionally biased region" description="Polar residues" evidence="33">
    <location>
        <begin position="463"/>
        <end position="476"/>
    </location>
</feature>
<comment type="catalytic activity">
    <reaction evidence="1">
        <text>(15S)-hydroperoxy-(5Z,8Z,11Z,13E)-eicosatetraenoate = 15-oxo-(5Z,8Z,11Z,13E)-eicosatetraenoate + H2O</text>
        <dbReference type="Rhea" id="RHEA:48636"/>
        <dbReference type="ChEBI" id="CHEBI:15377"/>
        <dbReference type="ChEBI" id="CHEBI:57410"/>
        <dbReference type="ChEBI" id="CHEBI:57446"/>
    </reaction>
    <physiologicalReaction direction="left-to-right" evidence="1">
        <dbReference type="Rhea" id="RHEA:48637"/>
    </physiologicalReaction>
</comment>
<dbReference type="InterPro" id="IPR002401">
    <property type="entry name" value="Cyt_P450_E_grp-I"/>
</dbReference>
<keyword evidence="19" id="KW-0443">Lipid metabolism</keyword>
<evidence type="ECO:0000256" key="30">
    <source>
        <dbReference type="ARBA" id="ARBA00042726"/>
    </source>
</evidence>
<evidence type="ECO:0000256" key="24">
    <source>
        <dbReference type="ARBA" id="ARBA00033404"/>
    </source>
</evidence>
<evidence type="ECO:0000256" key="4">
    <source>
        <dbReference type="ARBA" id="ARBA00010617"/>
    </source>
</evidence>
<feature type="transmembrane region" description="Helical" evidence="34">
    <location>
        <begin position="157"/>
        <end position="175"/>
    </location>
</feature>
<evidence type="ECO:0000256" key="32">
    <source>
        <dbReference type="PIRSR" id="PIRSR602401-1"/>
    </source>
</evidence>
<dbReference type="GO" id="GO:0005506">
    <property type="term" value="F:iron ion binding"/>
    <property type="evidence" value="ECO:0007669"/>
    <property type="project" value="InterPro"/>
</dbReference>
<evidence type="ECO:0000256" key="19">
    <source>
        <dbReference type="ARBA" id="ARBA00023098"/>
    </source>
</evidence>
<keyword evidence="8" id="KW-0444">Lipid biosynthesis</keyword>
<dbReference type="PRINTS" id="PR00463">
    <property type="entry name" value="EP450I"/>
</dbReference>
<keyword evidence="23" id="KW-0456">Lyase</keyword>
<evidence type="ECO:0000256" key="2">
    <source>
        <dbReference type="ARBA" id="ARBA00001719"/>
    </source>
</evidence>
<dbReference type="GO" id="GO:0020037">
    <property type="term" value="F:heme binding"/>
    <property type="evidence" value="ECO:0007669"/>
    <property type="project" value="InterPro"/>
</dbReference>
<evidence type="ECO:0000256" key="22">
    <source>
        <dbReference type="ARBA" id="ARBA00023235"/>
    </source>
</evidence>
<evidence type="ECO:0000256" key="26">
    <source>
        <dbReference type="ARBA" id="ARBA00036424"/>
    </source>
</evidence>
<comment type="function">
    <text evidence="31">Catalyzes the conversion of prostaglandin H2 (PGH2) to thromboxane A2 (TXA2), a potent inducer of blood vessel constriction and platelet aggregation. Also cleaves PGH2 to 12-hydroxy-heptadecatrienoicacid (12-HHT) and malondialdehyde, which is known to act as a mediator of DNA damage. 12-HHT and malondialdehyde are formed stoichiometrically in the same amounts as TXA2. Additionally, displays dehydratase activity, toward (15S)-hydroperoxy-(5Z,8Z,11Z,13E)-eicosatetraenoate (15(S)-HPETE) producing 15-KETE and 15-HETE.</text>
</comment>
<dbReference type="PANTHER" id="PTHR24302:SF47">
    <property type="entry name" value="CYTOCHROME P450"/>
    <property type="match status" value="1"/>
</dbReference>
<evidence type="ECO:0000256" key="17">
    <source>
        <dbReference type="ARBA" id="ARBA00023004"/>
    </source>
</evidence>
<keyword evidence="9" id="KW-0643">Prostaglandin biosynthesis</keyword>
<comment type="subunit">
    <text evidence="5">Monomer.</text>
</comment>
<keyword evidence="17 32" id="KW-0408">Iron</keyword>
<comment type="catalytic activity">
    <reaction evidence="26">
        <text>prostaglandin H2 = (12S)-hydroxy-(5Z,8E,10E)-heptadecatrienoate + malonaldehyde</text>
        <dbReference type="Rhea" id="RHEA:48644"/>
        <dbReference type="ChEBI" id="CHEBI:57405"/>
        <dbReference type="ChEBI" id="CHEBI:90694"/>
        <dbReference type="ChEBI" id="CHEBI:566274"/>
    </reaction>
</comment>
<dbReference type="PRINTS" id="PR00385">
    <property type="entry name" value="P450"/>
</dbReference>
<evidence type="ECO:0000256" key="14">
    <source>
        <dbReference type="ARBA" id="ARBA00022832"/>
    </source>
</evidence>
<accession>A0A315WDM9</accession>
<evidence type="ECO:0000256" key="27">
    <source>
        <dbReference type="ARBA" id="ARBA00036475"/>
    </source>
</evidence>
<dbReference type="InterPro" id="IPR017972">
    <property type="entry name" value="Cyt_P450_CS"/>
</dbReference>
<keyword evidence="7" id="KW-0644">Prostaglandin metabolism</keyword>
<comment type="caution">
    <text evidence="35">The sequence shown here is derived from an EMBL/GenBank/DDBJ whole genome shotgun (WGS) entry which is preliminary data.</text>
</comment>
<comment type="catalytic activity">
    <reaction evidence="2">
        <text>a hydroperoxyeicosatetraenoate = an oxoeicosatetraenoate + H2O</text>
        <dbReference type="Rhea" id="RHEA:55556"/>
        <dbReference type="ChEBI" id="CHEBI:15377"/>
        <dbReference type="ChEBI" id="CHEBI:59720"/>
        <dbReference type="ChEBI" id="CHEBI:131859"/>
        <dbReference type="EC" id="4.2.1.152"/>
    </reaction>
    <physiologicalReaction direction="left-to-right" evidence="2">
        <dbReference type="Rhea" id="RHEA:55557"/>
    </physiologicalReaction>
</comment>
<dbReference type="AlphaFoldDB" id="A0A315WDM9"/>
<evidence type="ECO:0000256" key="5">
    <source>
        <dbReference type="ARBA" id="ARBA00011245"/>
    </source>
</evidence>
<evidence type="ECO:0000256" key="7">
    <source>
        <dbReference type="ARBA" id="ARBA00022501"/>
    </source>
</evidence>
<evidence type="ECO:0000256" key="3">
    <source>
        <dbReference type="ARBA" id="ARBA00004477"/>
    </source>
</evidence>
<feature type="compositionally biased region" description="Basic and acidic residues" evidence="33">
    <location>
        <begin position="693"/>
        <end position="708"/>
    </location>
</feature>
<dbReference type="PANTHER" id="PTHR24302">
    <property type="entry name" value="CYTOCHROME P450 FAMILY 3"/>
    <property type="match status" value="1"/>
</dbReference>
<evidence type="ECO:0000256" key="13">
    <source>
        <dbReference type="ARBA" id="ARBA00022824"/>
    </source>
</evidence>
<keyword evidence="21" id="KW-0275">Fatty acid biosynthesis</keyword>
<protein>
    <recommendedName>
        <fullName evidence="29">Thromboxane-A synthase</fullName>
        <ecNumber evidence="6">4.2.1.152</ecNumber>
        <ecNumber evidence="28">5.3.99.5</ecNumber>
    </recommendedName>
    <alternativeName>
        <fullName evidence="30">Cytochrome P450 5A1</fullName>
    </alternativeName>
    <alternativeName>
        <fullName evidence="24">Hydroperoxy icosatetraenoate dehydratase</fullName>
    </alternativeName>
</protein>
<dbReference type="EMBL" id="NHOQ01000086">
    <property type="protein sequence ID" value="PWA33101.1"/>
    <property type="molecule type" value="Genomic_DNA"/>
</dbReference>
<dbReference type="GO" id="GO:0004796">
    <property type="term" value="F:thromboxane-A synthase activity"/>
    <property type="evidence" value="ECO:0007669"/>
    <property type="project" value="UniProtKB-EC"/>
</dbReference>
<feature type="non-terminal residue" evidence="35">
    <location>
        <position position="714"/>
    </location>
</feature>
<comment type="catalytic activity">
    <reaction evidence="25">
        <text>(15S)-hydroperoxy-(5Z,8Z,11Z,13E)-eicosatetraenoate + AH2 = (15S)-hydroxy-(5Z,8Z,11Z,13E)-eicosatetraenoate + A + H2O</text>
        <dbReference type="Rhea" id="RHEA:48856"/>
        <dbReference type="ChEBI" id="CHEBI:13193"/>
        <dbReference type="ChEBI" id="CHEBI:15377"/>
        <dbReference type="ChEBI" id="CHEBI:17499"/>
        <dbReference type="ChEBI" id="CHEBI:57409"/>
        <dbReference type="ChEBI" id="CHEBI:57446"/>
    </reaction>
    <physiologicalReaction direction="left-to-right" evidence="25">
        <dbReference type="Rhea" id="RHEA:48857"/>
    </physiologicalReaction>
</comment>
<dbReference type="GO" id="GO:0016705">
    <property type="term" value="F:oxidoreductase activity, acting on paired donors, with incorporation or reduction of molecular oxygen"/>
    <property type="evidence" value="ECO:0007669"/>
    <property type="project" value="InterPro"/>
</dbReference>
<dbReference type="GO" id="GO:0008395">
    <property type="term" value="F:steroid hydroxylase activity"/>
    <property type="evidence" value="ECO:0007669"/>
    <property type="project" value="TreeGrafter"/>
</dbReference>
<keyword evidence="13" id="KW-0256">Endoplasmic reticulum</keyword>
<dbReference type="Pfam" id="PF00067">
    <property type="entry name" value="p450"/>
    <property type="match status" value="2"/>
</dbReference>
<evidence type="ECO:0000256" key="25">
    <source>
        <dbReference type="ARBA" id="ARBA00036380"/>
    </source>
</evidence>
<dbReference type="STRING" id="33528.ENSGAFP00000021833"/>
<dbReference type="GO" id="GO:0005789">
    <property type="term" value="C:endoplasmic reticulum membrane"/>
    <property type="evidence" value="ECO:0007669"/>
    <property type="project" value="UniProtKB-SubCell"/>
</dbReference>
<evidence type="ECO:0000256" key="16">
    <source>
        <dbReference type="ARBA" id="ARBA00023002"/>
    </source>
</evidence>
<evidence type="ECO:0000256" key="18">
    <source>
        <dbReference type="ARBA" id="ARBA00023033"/>
    </source>
</evidence>
<dbReference type="InterPro" id="IPR001128">
    <property type="entry name" value="Cyt_P450"/>
</dbReference>
<keyword evidence="11 34" id="KW-0812">Transmembrane</keyword>
<evidence type="ECO:0000256" key="31">
    <source>
        <dbReference type="ARBA" id="ARBA00054825"/>
    </source>
</evidence>
<keyword evidence="36" id="KW-1185">Reference proteome</keyword>
<dbReference type="EC" id="4.2.1.152" evidence="6"/>
<evidence type="ECO:0000256" key="10">
    <source>
        <dbReference type="ARBA" id="ARBA00022617"/>
    </source>
</evidence>
<evidence type="ECO:0000256" key="20">
    <source>
        <dbReference type="ARBA" id="ARBA00023136"/>
    </source>
</evidence>
<evidence type="ECO:0000256" key="23">
    <source>
        <dbReference type="ARBA" id="ARBA00023239"/>
    </source>
</evidence>
<evidence type="ECO:0000256" key="6">
    <source>
        <dbReference type="ARBA" id="ARBA00013084"/>
    </source>
</evidence>
<dbReference type="Proteomes" id="UP000250572">
    <property type="component" value="Unassembled WGS sequence"/>
</dbReference>
<comment type="similarity">
    <text evidence="4">Belongs to the cytochrome P450 family.</text>
</comment>
<evidence type="ECO:0000256" key="8">
    <source>
        <dbReference type="ARBA" id="ARBA00022516"/>
    </source>
</evidence>
<evidence type="ECO:0000313" key="36">
    <source>
        <dbReference type="Proteomes" id="UP000250572"/>
    </source>
</evidence>
<dbReference type="GO" id="GO:0106256">
    <property type="term" value="F:hydroperoxy icosatetraenoate dehydratase activity"/>
    <property type="evidence" value="ECO:0007669"/>
    <property type="project" value="UniProtKB-EC"/>
</dbReference>
<dbReference type="SUPFAM" id="SSF48264">
    <property type="entry name" value="Cytochrome P450"/>
    <property type="match status" value="1"/>
</dbReference>
<evidence type="ECO:0000256" key="1">
    <source>
        <dbReference type="ARBA" id="ARBA00001143"/>
    </source>
</evidence>
<evidence type="ECO:0000256" key="34">
    <source>
        <dbReference type="SAM" id="Phobius"/>
    </source>
</evidence>
<keyword evidence="10 32" id="KW-0349">Heme</keyword>
<proteinExistence type="inferred from homology"/>
<evidence type="ECO:0000256" key="9">
    <source>
        <dbReference type="ARBA" id="ARBA00022585"/>
    </source>
</evidence>
<dbReference type="Gene3D" id="1.10.630.10">
    <property type="entry name" value="Cytochrome P450"/>
    <property type="match status" value="1"/>
</dbReference>
<sequence>MWRIPETLRRVNILSLSHWLPQDEAYSDSSRGQEARRSVIGTGGGTMEPRVQTQRQVGREKKGRHYADRKGDGEEGRYVANVSQVRESNPRRPRGDRVMKQNGVRAPSADKLKNCIWQMTDPPVICIVEVTRRDQSFSTMEAAGDLLNVFNMEASRMSVTVGLFLVFLCLLYWYSVYPFSVLARCGIKHPKPVPFFGNIFYFREGFFRPLTELIKEHGRVCGYYLGRRPVVVVADPDMLRSVMVREFNNFPNRMQFRFATKPMTDCLLMLRNERWKRVRSILTPSFSAAKMKEMVPLINTAADALMKNLKVHADSGKAFDIHKCFGCFTMDVIASVAFGTQVDSQNNPDDPFVRHAQLFFSFSFFRPLISIIFMADIFPFFATVAFPNIMAPIARFIPNKRRDQMNGFFISIIQKIIQQREEQPPSQRRRDFLQLMLDARTGKESVSLEHFDTANPSEELASCSDQENGSAHQQESPARRPLRKMMTEDEVVGQAFVFLLAGYETSSNTLGFTCYLLAINPDCQRRVQDEVDEFFTRHDSPDYSNVQELKYLDMVVCEALRLYPPGFRFAREVDHDCVVNGQILPKGATLEIPAGFLHYDPDHWTEPDRFIPERFTPEAKASRHPFVYLPFGAGPRNCVGMRLAQLEIRMALVHLFHRFNVEACSETKVPLDLKSSSTLGPKDGIYVKITHRNRGEAQKDSLSDDSKLSCDPSA</sequence>
<dbReference type="EC" id="5.3.99.5" evidence="28"/>
<evidence type="ECO:0000256" key="15">
    <source>
        <dbReference type="ARBA" id="ARBA00022989"/>
    </source>
</evidence>
<dbReference type="InterPro" id="IPR036396">
    <property type="entry name" value="Cyt_P450_sf"/>
</dbReference>
<keyword evidence="15 34" id="KW-1133">Transmembrane helix</keyword>
<evidence type="ECO:0000313" key="35">
    <source>
        <dbReference type="EMBL" id="PWA33101.1"/>
    </source>
</evidence>
<feature type="region of interest" description="Disordered" evidence="33">
    <location>
        <begin position="457"/>
        <end position="482"/>
    </location>
</feature>
<keyword evidence="14" id="KW-0276">Fatty acid metabolism</keyword>
<keyword evidence="20 34" id="KW-0472">Membrane</keyword>
<dbReference type="GO" id="GO:0001516">
    <property type="term" value="P:prostaglandin biosynthetic process"/>
    <property type="evidence" value="ECO:0007669"/>
    <property type="project" value="UniProtKB-KW"/>
</dbReference>
<keyword evidence="18" id="KW-0503">Monooxygenase</keyword>
<evidence type="ECO:0000256" key="33">
    <source>
        <dbReference type="SAM" id="MobiDB-lite"/>
    </source>
</evidence>
<gene>
    <name evidence="35" type="ORF">CCH79_00013039</name>
</gene>
<comment type="catalytic activity">
    <reaction evidence="27">
        <text>prostaglandin H2 = thromboxane A2</text>
        <dbReference type="Rhea" id="RHEA:17137"/>
        <dbReference type="ChEBI" id="CHEBI:57405"/>
        <dbReference type="ChEBI" id="CHEBI:57445"/>
        <dbReference type="EC" id="5.3.99.5"/>
    </reaction>
    <physiologicalReaction direction="left-to-right" evidence="27">
        <dbReference type="Rhea" id="RHEA:17138"/>
    </physiologicalReaction>
</comment>
<feature type="transmembrane region" description="Helical" evidence="34">
    <location>
        <begin position="368"/>
        <end position="391"/>
    </location>
</feature>
<evidence type="ECO:0000256" key="12">
    <source>
        <dbReference type="ARBA" id="ARBA00022723"/>
    </source>
</evidence>
<keyword evidence="12 32" id="KW-0479">Metal-binding</keyword>
<comment type="cofactor">
    <cofactor evidence="32">
        <name>heme</name>
        <dbReference type="ChEBI" id="CHEBI:30413"/>
    </cofactor>
</comment>
<feature type="region of interest" description="Disordered" evidence="33">
    <location>
        <begin position="690"/>
        <end position="714"/>
    </location>
</feature>
<keyword evidence="22" id="KW-0413">Isomerase</keyword>
<evidence type="ECO:0000256" key="29">
    <source>
        <dbReference type="ARBA" id="ARBA00040834"/>
    </source>
</evidence>
<organism evidence="35 36">
    <name type="scientific">Gambusia affinis</name>
    <name type="common">Western mosquitofish</name>
    <name type="synonym">Heterandria affinis</name>
    <dbReference type="NCBI Taxonomy" id="33528"/>
    <lineage>
        <taxon>Eukaryota</taxon>
        <taxon>Metazoa</taxon>
        <taxon>Chordata</taxon>
        <taxon>Craniata</taxon>
        <taxon>Vertebrata</taxon>
        <taxon>Euteleostomi</taxon>
        <taxon>Actinopterygii</taxon>
        <taxon>Neopterygii</taxon>
        <taxon>Teleostei</taxon>
        <taxon>Neoteleostei</taxon>
        <taxon>Acanthomorphata</taxon>
        <taxon>Ovalentaria</taxon>
        <taxon>Atherinomorphae</taxon>
        <taxon>Cyprinodontiformes</taxon>
        <taxon>Poeciliidae</taxon>
        <taxon>Poeciliinae</taxon>
        <taxon>Gambusia</taxon>
    </lineage>
</organism>
<keyword evidence="16" id="KW-0560">Oxidoreductase</keyword>
<name>A0A315WDM9_GAMAF</name>
<evidence type="ECO:0000256" key="21">
    <source>
        <dbReference type="ARBA" id="ARBA00023160"/>
    </source>
</evidence>
<feature type="binding site" description="axial binding residue" evidence="32">
    <location>
        <position position="638"/>
    </location>
    <ligand>
        <name>heme</name>
        <dbReference type="ChEBI" id="CHEBI:30413"/>
    </ligand>
    <ligandPart>
        <name>Fe</name>
        <dbReference type="ChEBI" id="CHEBI:18248"/>
    </ligandPart>
</feature>
<dbReference type="InterPro" id="IPR050705">
    <property type="entry name" value="Cytochrome_P450_3A"/>
</dbReference>